<organism evidence="1 2">
    <name type="scientific">Gimesia panareensis</name>
    <dbReference type="NCBI Taxonomy" id="2527978"/>
    <lineage>
        <taxon>Bacteria</taxon>
        <taxon>Pseudomonadati</taxon>
        <taxon>Planctomycetota</taxon>
        <taxon>Planctomycetia</taxon>
        <taxon>Planctomycetales</taxon>
        <taxon>Planctomycetaceae</taxon>
        <taxon>Gimesia</taxon>
    </lineage>
</organism>
<reference evidence="1 2" key="1">
    <citation type="submission" date="2019-03" db="EMBL/GenBank/DDBJ databases">
        <title>Deep-cultivation of Planctomycetes and their phenomic and genomic characterization uncovers novel biology.</title>
        <authorList>
            <person name="Wiegand S."/>
            <person name="Jogler M."/>
            <person name="Boedeker C."/>
            <person name="Pinto D."/>
            <person name="Vollmers J."/>
            <person name="Rivas-Marin E."/>
            <person name="Kohn T."/>
            <person name="Peeters S.H."/>
            <person name="Heuer A."/>
            <person name="Rast P."/>
            <person name="Oberbeckmann S."/>
            <person name="Bunk B."/>
            <person name="Jeske O."/>
            <person name="Meyerdierks A."/>
            <person name="Storesund J.E."/>
            <person name="Kallscheuer N."/>
            <person name="Luecker S."/>
            <person name="Lage O.M."/>
            <person name="Pohl T."/>
            <person name="Merkel B.J."/>
            <person name="Hornburger P."/>
            <person name="Mueller R.-W."/>
            <person name="Bruemmer F."/>
            <person name="Labrenz M."/>
            <person name="Spormann A.M."/>
            <person name="Op den Camp H."/>
            <person name="Overmann J."/>
            <person name="Amann R."/>
            <person name="Jetten M.S.M."/>
            <person name="Mascher T."/>
            <person name="Medema M.H."/>
            <person name="Devos D.P."/>
            <person name="Kaster A.-K."/>
            <person name="Ovreas L."/>
            <person name="Rohde M."/>
            <person name="Galperin M.Y."/>
            <person name="Jogler C."/>
        </authorList>
    </citation>
    <scope>NUCLEOTIDE SEQUENCE [LARGE SCALE GENOMIC DNA]</scope>
    <source>
        <strain evidence="1 2">Enr10</strain>
    </source>
</reference>
<sequence length="48" mass="5632">MRALEHSEQVPQQHLNQRRFFQVFTGTESTGSQCLVHFQIISEQTQDN</sequence>
<gene>
    <name evidence="1" type="ORF">Enr10x_28480</name>
</gene>
<keyword evidence="2" id="KW-1185">Reference proteome</keyword>
<evidence type="ECO:0000313" key="1">
    <source>
        <dbReference type="EMBL" id="QDT27530.1"/>
    </source>
</evidence>
<evidence type="ECO:0000313" key="2">
    <source>
        <dbReference type="Proteomes" id="UP000315647"/>
    </source>
</evidence>
<proteinExistence type="predicted"/>
<protein>
    <submittedName>
        <fullName evidence="1">Uncharacterized protein</fullName>
    </submittedName>
</protein>
<dbReference type="Proteomes" id="UP000315647">
    <property type="component" value="Chromosome"/>
</dbReference>
<accession>A0A517Q7C4</accession>
<dbReference type="AlphaFoldDB" id="A0A517Q7C4"/>
<dbReference type="EMBL" id="CP037421">
    <property type="protein sequence ID" value="QDT27530.1"/>
    <property type="molecule type" value="Genomic_DNA"/>
</dbReference>
<name>A0A517Q7C4_9PLAN</name>